<organism evidence="9 10">
    <name type="scientific">Alkalicaulis satelles</name>
    <dbReference type="NCBI Taxonomy" id="2609175"/>
    <lineage>
        <taxon>Bacteria</taxon>
        <taxon>Pseudomonadati</taxon>
        <taxon>Pseudomonadota</taxon>
        <taxon>Alphaproteobacteria</taxon>
        <taxon>Maricaulales</taxon>
        <taxon>Maricaulaceae</taxon>
        <taxon>Alkalicaulis</taxon>
    </lineage>
</organism>
<dbReference type="Pfam" id="PF13188">
    <property type="entry name" value="PAS_8"/>
    <property type="match status" value="1"/>
</dbReference>
<dbReference type="PANTHER" id="PTHR43065">
    <property type="entry name" value="SENSOR HISTIDINE KINASE"/>
    <property type="match status" value="1"/>
</dbReference>
<feature type="domain" description="Response regulatory" evidence="8">
    <location>
        <begin position="755"/>
        <end position="871"/>
    </location>
</feature>
<dbReference type="SMART" id="SM00448">
    <property type="entry name" value="REC"/>
    <property type="match status" value="1"/>
</dbReference>
<dbReference type="SMART" id="SM00387">
    <property type="entry name" value="HATPase_c"/>
    <property type="match status" value="1"/>
</dbReference>
<evidence type="ECO:0000313" key="10">
    <source>
        <dbReference type="Proteomes" id="UP000325122"/>
    </source>
</evidence>
<sequence length="883" mass="92631">MINLVAGCLRAESLLSATEPAMTDATPAETGQTADDAPAAAAPAAAPAPASGPGSLTRPLARIILWTASLGALIAAGVAVIAGAAAGWHGVVLLCGIAAAALLVLYALAAGEAAGRALRGNEPSPPSLAEAALEAAPDPMLISARTGRTLWANAAYRDLAKASGLSAGFGAPGPERLFSGESAAGVYRLARAGARGEPGCETLTVVQPGVEGAAFYACDVSPMSTGAVLWRFSRVQGDDSLDPPAPPEWAEYAPVGLCLADGEGRVLAANATLRDWLGVAADKALRIRDILAPDSARAFLKSQGAKTVISIAARLKGRGGVDVPVGLSVEWADAAPACARVVVHDSASVLVAHHGEGQVPALSPSSAGRTLDDMFATAPFGVARLDGEDPQDAVIEDANPALVQLSGGQALPGRRFADLFRFTDGETPAMVFARALAGRGDPSEARLACGEGEKAVQVFLAPAREGQRSAYVMDVSGWKELEQQIDQAGKMQAIGQLASGVAHDFNNMLTVVKFHLGELLARHPVGDPDYQDLQQIRSVSARQAGLVRKLLAFSRKQTFRMTVFDLSDVLSDCSHMLNQILEESVRLEIRHGRDLPLVRADRVQIDNILVNLATNARDAMKAQGGGVLTITTESVDADAVRKAGAPDPAEGPWAAIHVSDTGCGMDEATRAKIFEPFFTTRAAEGGSGLGLSTVYGIIKQSGGFLFVDSRPGKGATFHIYLPGHTPSEDEVEEIAAERAAAEIKPEPRDQAGHGRILFVEDEEMVRTVAAKTLRRKGYEVIEACDGEEALEILEAEPESFDLLLSDVVMPGLSGPKMLEQARHLLGEARIVFISGYAEEEFSDTLSSDLEISFLPKPFEIQDLAERVKQELALGRARAETGAS</sequence>
<dbReference type="SUPFAM" id="SSF52172">
    <property type="entry name" value="CheY-like"/>
    <property type="match status" value="1"/>
</dbReference>
<accession>A0A5M6ZKP0</accession>
<dbReference type="SUPFAM" id="SSF47384">
    <property type="entry name" value="Homodimeric domain of signal transducing histidine kinase"/>
    <property type="match status" value="1"/>
</dbReference>
<evidence type="ECO:0000256" key="5">
    <source>
        <dbReference type="SAM" id="MobiDB-lite"/>
    </source>
</evidence>
<gene>
    <name evidence="9" type="ORF">F1654_00555</name>
</gene>
<dbReference type="InterPro" id="IPR003661">
    <property type="entry name" value="HisK_dim/P_dom"/>
</dbReference>
<dbReference type="InterPro" id="IPR036097">
    <property type="entry name" value="HisK_dim/P_sf"/>
</dbReference>
<dbReference type="PRINTS" id="PR00344">
    <property type="entry name" value="BCTRLSENSOR"/>
</dbReference>
<dbReference type="GO" id="GO:0000155">
    <property type="term" value="F:phosphorelay sensor kinase activity"/>
    <property type="evidence" value="ECO:0007669"/>
    <property type="project" value="InterPro"/>
</dbReference>
<dbReference type="Gene3D" id="3.30.450.20">
    <property type="entry name" value="PAS domain"/>
    <property type="match status" value="1"/>
</dbReference>
<dbReference type="InterPro" id="IPR004358">
    <property type="entry name" value="Sig_transdc_His_kin-like_C"/>
</dbReference>
<dbReference type="Pfam" id="PF02518">
    <property type="entry name" value="HATPase_c"/>
    <property type="match status" value="1"/>
</dbReference>
<keyword evidence="6" id="KW-0472">Membrane</keyword>
<feature type="region of interest" description="Disordered" evidence="5">
    <location>
        <begin position="22"/>
        <end position="53"/>
    </location>
</feature>
<dbReference type="SUPFAM" id="SSF55874">
    <property type="entry name" value="ATPase domain of HSP90 chaperone/DNA topoisomerase II/histidine kinase"/>
    <property type="match status" value="1"/>
</dbReference>
<evidence type="ECO:0000259" key="7">
    <source>
        <dbReference type="PROSITE" id="PS50109"/>
    </source>
</evidence>
<dbReference type="PANTHER" id="PTHR43065:SF42">
    <property type="entry name" value="TWO-COMPONENT SENSOR PPRA"/>
    <property type="match status" value="1"/>
</dbReference>
<evidence type="ECO:0000313" key="9">
    <source>
        <dbReference type="EMBL" id="KAA5804535.1"/>
    </source>
</evidence>
<feature type="modified residue" description="4-aspartylphosphate" evidence="4">
    <location>
        <position position="806"/>
    </location>
</feature>
<feature type="transmembrane region" description="Helical" evidence="6">
    <location>
        <begin position="63"/>
        <end position="85"/>
    </location>
</feature>
<dbReference type="SMART" id="SM00388">
    <property type="entry name" value="HisKA"/>
    <property type="match status" value="1"/>
</dbReference>
<protein>
    <recommendedName>
        <fullName evidence="2">histidine kinase</fullName>
        <ecNumber evidence="2">2.7.13.3</ecNumber>
    </recommendedName>
</protein>
<evidence type="ECO:0000256" key="6">
    <source>
        <dbReference type="SAM" id="Phobius"/>
    </source>
</evidence>
<comment type="caution">
    <text evidence="9">The sequence shown here is derived from an EMBL/GenBank/DDBJ whole genome shotgun (WGS) entry which is preliminary data.</text>
</comment>
<proteinExistence type="predicted"/>
<dbReference type="InterPro" id="IPR036890">
    <property type="entry name" value="HATPase_C_sf"/>
</dbReference>
<feature type="transmembrane region" description="Helical" evidence="6">
    <location>
        <begin position="91"/>
        <end position="109"/>
    </location>
</feature>
<keyword evidence="3 4" id="KW-0597">Phosphoprotein</keyword>
<name>A0A5M6ZKP0_9PROT</name>
<dbReference type="InterPro" id="IPR001789">
    <property type="entry name" value="Sig_transdc_resp-reg_receiver"/>
</dbReference>
<dbReference type="Gene3D" id="3.40.50.2300">
    <property type="match status" value="1"/>
</dbReference>
<dbReference type="EC" id="2.7.13.3" evidence="2"/>
<dbReference type="SMART" id="SM00091">
    <property type="entry name" value="PAS"/>
    <property type="match status" value="3"/>
</dbReference>
<dbReference type="Gene3D" id="1.10.287.130">
    <property type="match status" value="1"/>
</dbReference>
<dbReference type="InterPro" id="IPR011006">
    <property type="entry name" value="CheY-like_superfamily"/>
</dbReference>
<dbReference type="InterPro" id="IPR003594">
    <property type="entry name" value="HATPase_dom"/>
</dbReference>
<dbReference type="InterPro" id="IPR000014">
    <property type="entry name" value="PAS"/>
</dbReference>
<evidence type="ECO:0000259" key="8">
    <source>
        <dbReference type="PROSITE" id="PS50110"/>
    </source>
</evidence>
<feature type="compositionally biased region" description="Low complexity" evidence="5">
    <location>
        <begin position="34"/>
        <end position="49"/>
    </location>
</feature>
<evidence type="ECO:0000256" key="2">
    <source>
        <dbReference type="ARBA" id="ARBA00012438"/>
    </source>
</evidence>
<reference evidence="9 10" key="1">
    <citation type="submission" date="2019-09" db="EMBL/GenBank/DDBJ databases">
        <authorList>
            <person name="Kevbrin V."/>
            <person name="Grouzdev D.S."/>
        </authorList>
    </citation>
    <scope>NUCLEOTIDE SEQUENCE [LARGE SCALE GENOMIC DNA]</scope>
    <source>
        <strain evidence="9 10">G-192</strain>
    </source>
</reference>
<dbReference type="Proteomes" id="UP000325122">
    <property type="component" value="Unassembled WGS sequence"/>
</dbReference>
<feature type="domain" description="Histidine kinase" evidence="7">
    <location>
        <begin position="500"/>
        <end position="725"/>
    </location>
</feature>
<dbReference type="AlphaFoldDB" id="A0A5M6ZKP0"/>
<keyword evidence="6" id="KW-1133">Transmembrane helix</keyword>
<evidence type="ECO:0000256" key="4">
    <source>
        <dbReference type="PROSITE-ProRule" id="PRU00169"/>
    </source>
</evidence>
<dbReference type="EMBL" id="VWOJ01000001">
    <property type="protein sequence ID" value="KAA5804535.1"/>
    <property type="molecule type" value="Genomic_DNA"/>
</dbReference>
<dbReference type="PROSITE" id="PS50110">
    <property type="entry name" value="RESPONSE_REGULATORY"/>
    <property type="match status" value="1"/>
</dbReference>
<dbReference type="CDD" id="cd00082">
    <property type="entry name" value="HisKA"/>
    <property type="match status" value="1"/>
</dbReference>
<keyword evidence="10" id="KW-1185">Reference proteome</keyword>
<evidence type="ECO:0000256" key="1">
    <source>
        <dbReference type="ARBA" id="ARBA00000085"/>
    </source>
</evidence>
<dbReference type="Pfam" id="PF00072">
    <property type="entry name" value="Response_reg"/>
    <property type="match status" value="1"/>
</dbReference>
<dbReference type="Gene3D" id="3.30.565.10">
    <property type="entry name" value="Histidine kinase-like ATPase, C-terminal domain"/>
    <property type="match status" value="1"/>
</dbReference>
<dbReference type="InterPro" id="IPR005467">
    <property type="entry name" value="His_kinase_dom"/>
</dbReference>
<comment type="catalytic activity">
    <reaction evidence="1">
        <text>ATP + protein L-histidine = ADP + protein N-phospho-L-histidine.</text>
        <dbReference type="EC" id="2.7.13.3"/>
    </reaction>
</comment>
<evidence type="ECO:0000256" key="3">
    <source>
        <dbReference type="ARBA" id="ARBA00022553"/>
    </source>
</evidence>
<keyword evidence="6" id="KW-0812">Transmembrane</keyword>
<dbReference type="PROSITE" id="PS50109">
    <property type="entry name" value="HIS_KIN"/>
    <property type="match status" value="1"/>
</dbReference>